<name>A0AC61PJ17_9FIRM</name>
<reference evidence="1" key="1">
    <citation type="submission" date="2017-04" db="EMBL/GenBank/DDBJ databases">
        <authorList>
            <person name="Varghese N."/>
            <person name="Submissions S."/>
        </authorList>
    </citation>
    <scope>NUCLEOTIDE SEQUENCE</scope>
    <source>
        <strain evidence="1">WTE2008</strain>
    </source>
</reference>
<organism evidence="1 2">
    <name type="scientific">Aristaeella lactis</name>
    <dbReference type="NCBI Taxonomy" id="3046383"/>
    <lineage>
        <taxon>Bacteria</taxon>
        <taxon>Bacillati</taxon>
        <taxon>Bacillota</taxon>
        <taxon>Clostridia</taxon>
        <taxon>Eubacteriales</taxon>
        <taxon>Aristaeellaceae</taxon>
        <taxon>Aristaeella</taxon>
    </lineage>
</organism>
<dbReference type="Proteomes" id="UP000192328">
    <property type="component" value="Unassembled WGS sequence"/>
</dbReference>
<evidence type="ECO:0000313" key="1">
    <source>
        <dbReference type="EMBL" id="SMC41733.1"/>
    </source>
</evidence>
<dbReference type="EMBL" id="FWXZ01000001">
    <property type="protein sequence ID" value="SMC41733.1"/>
    <property type="molecule type" value="Genomic_DNA"/>
</dbReference>
<evidence type="ECO:0000313" key="2">
    <source>
        <dbReference type="Proteomes" id="UP000192328"/>
    </source>
</evidence>
<comment type="caution">
    <text evidence="1">The sequence shown here is derived from an EMBL/GenBank/DDBJ whole genome shotgun (WGS) entry which is preliminary data.</text>
</comment>
<accession>A0AC61PJ17</accession>
<gene>
    <name evidence="1" type="ORF">SAMN06297397_0780</name>
</gene>
<sequence>MKRKEQNFTQDTGFMPQGGYPQGSYPAGGTGYQGYPSPQGQQAPAGYTQPQGYPQTQGYPRQGGYFQNQNIPQMPGTAGARSYQTPQVAGGQTAPGTAEPAYIGQGSFAQTGYQPQAYGQGQTQPGYQAAQPYPQQTGYQPNPAGTTPGYPYPGSQAPAGSYIPQTPYSQGYVTPGYQAQAQAGYQAQTGYTQGYGAYTQMGRAPQTPVNPMQGPGGQVPLNGGGYVPQPVPVRKKPFEMTDAYLLILCAVLLVLFALGMFVPGLGGIKWLFLALAAGAIGLFWFKPMIASNKRLCFSIVFGMLMLVTVIGLVTGGAGDTGADRTNNQQTVNTGAASVSQENNGAQQAAQQQAVPVTPAPEETQEVDPEEQKISNRLREFFEYWTNNDIDKMLNLCSPKWKANTENPRNSLFNLLSNRKPTDMSKVYPESISGTSQDTSRTITLSAEMDRNDGKEPVQYRIGVIMKYEYDDQWYVDPQSLKSNEPVVTKDPNETPTPEPTPKPETSASTILYYNPDGGKSYHRDPNCPSTSSKYLPFKGQFTYGELLAGQHDDLTPCSRCAAPWKGEGQ</sequence>
<protein>
    <submittedName>
        <fullName evidence="1">Uncharacterized protein</fullName>
    </submittedName>
</protein>
<proteinExistence type="predicted"/>
<keyword evidence="2" id="KW-1185">Reference proteome</keyword>